<accession>Q5FI77</accession>
<evidence type="ECO:0000313" key="2">
    <source>
        <dbReference type="Proteomes" id="UP000006381"/>
    </source>
</evidence>
<dbReference type="GeneID" id="93289148"/>
<reference evidence="1 2" key="1">
    <citation type="journal article" date="2005" name="Proc. Natl. Acad. Sci. U.S.A.">
        <title>Complete genome sequence of the probiotic lactic acid bacterium Lactobacillus acidophilus NCFM.</title>
        <authorList>
            <person name="Altermann E."/>
            <person name="Russell W.M."/>
            <person name="Azcarate-Peril M.A."/>
            <person name="Barrangou R."/>
            <person name="Buck B.L."/>
            <person name="McAuliffe O."/>
            <person name="Souther N."/>
            <person name="Dobson A."/>
            <person name="Duong T."/>
            <person name="Callanan M."/>
            <person name="Lick S."/>
            <person name="Hamrick A."/>
            <person name="Cano R."/>
            <person name="Klaenhammer T.R."/>
        </authorList>
    </citation>
    <scope>NUCLEOTIDE SEQUENCE [LARGE SCALE GENOMIC DNA]</scope>
    <source>
        <strain evidence="2">ATCC 700396 / NCK56 / N2 / NCFM</strain>
    </source>
</reference>
<organism evidence="2">
    <name type="scientific">Lactobacillus acidophilus (strain ATCC 700396 / NCK56 / N2 / NCFM)</name>
    <dbReference type="NCBI Taxonomy" id="272621"/>
    <lineage>
        <taxon>Bacteria</taxon>
        <taxon>Bacillati</taxon>
        <taxon>Bacillota</taxon>
        <taxon>Bacilli</taxon>
        <taxon>Lactobacillales</taxon>
        <taxon>Lactobacillaceae</taxon>
        <taxon>Lactobacillus</taxon>
    </lineage>
</organism>
<gene>
    <name evidence="1" type="ordered locus">LBA1792</name>
</gene>
<dbReference type="AlphaFoldDB" id="Q5FI77"/>
<dbReference type="EMBL" id="CP000033">
    <property type="protein sequence ID" value="AAV43597.1"/>
    <property type="molecule type" value="Genomic_DNA"/>
</dbReference>
<dbReference type="BioCyc" id="LACI272621:G1G49-1753-MONOMER"/>
<sequence length="63" mass="7294">MKQIIITENKVILSKILGGSSSIDDIGLNDTEHMLPLYSKKGSNHKRDVYLENPRYQTHFKFM</sequence>
<protein>
    <submittedName>
        <fullName evidence="1">Uncharacterized protein</fullName>
    </submittedName>
</protein>
<dbReference type="STRING" id="272621.LBA1792"/>
<dbReference type="OrthoDB" id="2325661at2"/>
<dbReference type="Proteomes" id="UP000006381">
    <property type="component" value="Chromosome"/>
</dbReference>
<dbReference type="RefSeq" id="WP_003549761.1">
    <property type="nucleotide sequence ID" value="NC_006814.3"/>
</dbReference>
<dbReference type="KEGG" id="lac:LBA1792"/>
<evidence type="ECO:0000313" key="1">
    <source>
        <dbReference type="EMBL" id="AAV43597.1"/>
    </source>
</evidence>
<dbReference type="HOGENOM" id="CLU_2880064_0_0_9"/>
<proteinExistence type="predicted"/>
<keyword evidence="2" id="KW-1185">Reference proteome</keyword>
<name>Q5FI77_LACAC</name>